<evidence type="ECO:0000313" key="1">
    <source>
        <dbReference type="EMBL" id="SFC60412.1"/>
    </source>
</evidence>
<dbReference type="EMBL" id="FOLL01000016">
    <property type="protein sequence ID" value="SFC60412.1"/>
    <property type="molecule type" value="Genomic_DNA"/>
</dbReference>
<accession>A0A1I1KJF9</accession>
<dbReference type="RefSeq" id="WP_090974440.1">
    <property type="nucleotide sequence ID" value="NZ_FOLL01000016.1"/>
</dbReference>
<dbReference type="OrthoDB" id="1005072at2"/>
<proteinExistence type="predicted"/>
<gene>
    <name evidence="1" type="ORF">SAMN05421747_1167</name>
</gene>
<protein>
    <recommendedName>
        <fullName evidence="3">DUF2851 domain-containing protein</fullName>
    </recommendedName>
</protein>
<name>A0A1I1KJF9_9SPHI</name>
<reference evidence="2" key="1">
    <citation type="submission" date="2016-10" db="EMBL/GenBank/DDBJ databases">
        <authorList>
            <person name="Varghese N."/>
            <person name="Submissions S."/>
        </authorList>
    </citation>
    <scope>NUCLEOTIDE SEQUENCE [LARGE SCALE GENOMIC DNA]</scope>
    <source>
        <strain evidence="2">DSM 22900</strain>
    </source>
</reference>
<keyword evidence="2" id="KW-1185">Reference proteome</keyword>
<dbReference type="AlphaFoldDB" id="A0A1I1KJF9"/>
<evidence type="ECO:0008006" key="3">
    <source>
        <dbReference type="Google" id="ProtNLM"/>
    </source>
</evidence>
<dbReference type="Pfam" id="PF11013">
    <property type="entry name" value="DUF2851"/>
    <property type="match status" value="1"/>
</dbReference>
<dbReference type="STRING" id="623281.SAMN05421747_1167"/>
<evidence type="ECO:0000313" key="2">
    <source>
        <dbReference type="Proteomes" id="UP000199577"/>
    </source>
</evidence>
<dbReference type="Proteomes" id="UP000199577">
    <property type="component" value="Unassembled WGS sequence"/>
</dbReference>
<dbReference type="InterPro" id="IPR021272">
    <property type="entry name" value="DUF2851"/>
</dbReference>
<organism evidence="1 2">
    <name type="scientific">Parapedobacter composti</name>
    <dbReference type="NCBI Taxonomy" id="623281"/>
    <lineage>
        <taxon>Bacteria</taxon>
        <taxon>Pseudomonadati</taxon>
        <taxon>Bacteroidota</taxon>
        <taxon>Sphingobacteriia</taxon>
        <taxon>Sphingobacteriales</taxon>
        <taxon>Sphingobacteriaceae</taxon>
        <taxon>Parapedobacter</taxon>
    </lineage>
</organism>
<sequence length="428" mass="49497">MALPEDMLHFVWKYRLYCTQGLHTDSGKSVVVLETGIHNHDAGPDFVAARIRIDGTEWVGNVEIHVNSSDWNKHGHQYDRAYNNVVLHVVYEHDGVITRQDGTVPETLELKSLIPVHVLSRYEELMRGLHWIPCERLIRTVPTLNRSQWLSRLLIERFEHRVTAIFDLLTRQRGNWEETCYIWLARSFGFKVNAQAFEQLARSLPQVVLGKYKGRAMAIEALFFGQAGMLENVVFNDTYPRELQREYRYLRKLHGLSPMDVSAWKYMRTRPGNFPTLRIAQFAALCLRSTRLFSAIIDTEAVNALKNWFEDLPIASYWYEHYRFDGVARPHSVQLGKRSIDMLLINTIAGILFAYGKYIGNETYIYRAITLLENLKAEDNAIIRRFSALGVQAGQAAESQALLQMKTYYCDKRKCLDCGMGLQLIKKQ</sequence>